<evidence type="ECO:0000313" key="8">
    <source>
        <dbReference type="Proteomes" id="UP000249390"/>
    </source>
</evidence>
<proteinExistence type="inferred from homology"/>
<dbReference type="PANTHER" id="PTHR31113:SF5">
    <property type="entry name" value="OS04G0405700 PROTEIN"/>
    <property type="match status" value="1"/>
</dbReference>
<dbReference type="AlphaFoldDB" id="A0A328DKC3"/>
<feature type="transmembrane region" description="Helical" evidence="6">
    <location>
        <begin position="199"/>
        <end position="228"/>
    </location>
</feature>
<evidence type="ECO:0000256" key="2">
    <source>
        <dbReference type="ARBA" id="ARBA00009074"/>
    </source>
</evidence>
<evidence type="ECO:0000256" key="3">
    <source>
        <dbReference type="ARBA" id="ARBA00022692"/>
    </source>
</evidence>
<evidence type="ECO:0000313" key="7">
    <source>
        <dbReference type="EMBL" id="RAL44621.1"/>
    </source>
</evidence>
<comment type="similarity">
    <text evidence="2">Belongs to the UPF0496 family.</text>
</comment>
<evidence type="ECO:0000256" key="5">
    <source>
        <dbReference type="ARBA" id="ARBA00023136"/>
    </source>
</evidence>
<dbReference type="PANTHER" id="PTHR31113">
    <property type="entry name" value="UPF0496 PROTEIN 3-RELATED"/>
    <property type="match status" value="1"/>
</dbReference>
<keyword evidence="5 6" id="KW-0472">Membrane</keyword>
<dbReference type="Proteomes" id="UP000249390">
    <property type="component" value="Unassembled WGS sequence"/>
</dbReference>
<keyword evidence="4 6" id="KW-1133">Transmembrane helix</keyword>
<sequence>MEVIPQSSVQTSPTVNLTRAYTLAVQTPSFGEIWTKIHLDTPSEQNVDVTEVNFEEPLQIEGLLKPSHYDVKEALSEIRVDTFTQVVSDFFYQSEETAAKCLLLSECMHHARHLCDPLQRLADTFSLDIDVVANYSLCKDRCDTALEVFRQFDELENPFPSDDSHSIFKDMHDCYFQLKKQIDLWIENSRSKIHLSRHATAICFLVAVVGVVTCVILIATPVLVILFATPICPAFIPLKIIKKESAHLVQLDDVSRETFVLDNYLETLDCLVDPLHNSVEDFKRDVRFVLERSMDKYIIQEVVKQLLRRNKSFLEQLTCLEVHLCLCFTAINRARSILLNYLLVHQIHSS</sequence>
<organism evidence="7 8">
    <name type="scientific">Cuscuta australis</name>
    <dbReference type="NCBI Taxonomy" id="267555"/>
    <lineage>
        <taxon>Eukaryota</taxon>
        <taxon>Viridiplantae</taxon>
        <taxon>Streptophyta</taxon>
        <taxon>Embryophyta</taxon>
        <taxon>Tracheophyta</taxon>
        <taxon>Spermatophyta</taxon>
        <taxon>Magnoliopsida</taxon>
        <taxon>eudicotyledons</taxon>
        <taxon>Gunneridae</taxon>
        <taxon>Pentapetalae</taxon>
        <taxon>asterids</taxon>
        <taxon>lamiids</taxon>
        <taxon>Solanales</taxon>
        <taxon>Convolvulaceae</taxon>
        <taxon>Cuscuteae</taxon>
        <taxon>Cuscuta</taxon>
        <taxon>Cuscuta subgen. Grammica</taxon>
        <taxon>Cuscuta sect. Cleistogrammica</taxon>
    </lineage>
</organism>
<evidence type="ECO:0000256" key="4">
    <source>
        <dbReference type="ARBA" id="ARBA00022989"/>
    </source>
</evidence>
<gene>
    <name evidence="7" type="ORF">DM860_003380</name>
</gene>
<name>A0A328DKC3_9ASTE</name>
<dbReference type="Pfam" id="PF05055">
    <property type="entry name" value="DUF677"/>
    <property type="match status" value="1"/>
</dbReference>
<accession>A0A328DKC3</accession>
<comment type="caution">
    <text evidence="7">The sequence shown here is derived from an EMBL/GenBank/DDBJ whole genome shotgun (WGS) entry which is preliminary data.</text>
</comment>
<dbReference type="GO" id="GO:0016020">
    <property type="term" value="C:membrane"/>
    <property type="evidence" value="ECO:0007669"/>
    <property type="project" value="UniProtKB-SubCell"/>
</dbReference>
<keyword evidence="3 6" id="KW-0812">Transmembrane</keyword>
<dbReference type="EMBL" id="NQVE01000142">
    <property type="protein sequence ID" value="RAL44621.1"/>
    <property type="molecule type" value="Genomic_DNA"/>
</dbReference>
<evidence type="ECO:0000256" key="1">
    <source>
        <dbReference type="ARBA" id="ARBA00004370"/>
    </source>
</evidence>
<dbReference type="InterPro" id="IPR007749">
    <property type="entry name" value="DUF677"/>
</dbReference>
<reference evidence="7 8" key="1">
    <citation type="submission" date="2018-06" db="EMBL/GenBank/DDBJ databases">
        <title>The Genome of Cuscuta australis (Dodder) Provides Insight into the Evolution of Plant Parasitism.</title>
        <authorList>
            <person name="Liu H."/>
        </authorList>
    </citation>
    <scope>NUCLEOTIDE SEQUENCE [LARGE SCALE GENOMIC DNA]</scope>
    <source>
        <strain evidence="8">cv. Yunnan</strain>
        <tissue evidence="7">Vines</tissue>
    </source>
</reference>
<evidence type="ECO:0000256" key="6">
    <source>
        <dbReference type="SAM" id="Phobius"/>
    </source>
</evidence>
<protein>
    <submittedName>
        <fullName evidence="7">Uncharacterized protein</fullName>
    </submittedName>
</protein>
<keyword evidence="8" id="KW-1185">Reference proteome</keyword>
<comment type="subcellular location">
    <subcellularLocation>
        <location evidence="1">Membrane</location>
    </subcellularLocation>
</comment>